<dbReference type="Pfam" id="PF01979">
    <property type="entry name" value="Amidohydro_1"/>
    <property type="match status" value="1"/>
</dbReference>
<dbReference type="SUPFAM" id="SSF51556">
    <property type="entry name" value="Metallo-dependent hydrolases"/>
    <property type="match status" value="1"/>
</dbReference>
<dbReference type="InterPro" id="IPR006680">
    <property type="entry name" value="Amidohydro-rel"/>
</dbReference>
<gene>
    <name evidence="2" type="ORF">HNQ36_000655</name>
</gene>
<comment type="caution">
    <text evidence="2">The sequence shown here is derived from an EMBL/GenBank/DDBJ whole genome shotgun (WGS) entry which is preliminary data.</text>
</comment>
<dbReference type="Proteomes" id="UP000521227">
    <property type="component" value="Unassembled WGS sequence"/>
</dbReference>
<dbReference type="Gene3D" id="3.20.20.140">
    <property type="entry name" value="Metal-dependent hydrolases"/>
    <property type="match status" value="1"/>
</dbReference>
<dbReference type="InterPro" id="IPR032466">
    <property type="entry name" value="Metal_Hydrolase"/>
</dbReference>
<organism evidence="2 3">
    <name type="scientific">Afipia massiliensis</name>
    <dbReference type="NCBI Taxonomy" id="211460"/>
    <lineage>
        <taxon>Bacteria</taxon>
        <taxon>Pseudomonadati</taxon>
        <taxon>Pseudomonadota</taxon>
        <taxon>Alphaproteobacteria</taxon>
        <taxon>Hyphomicrobiales</taxon>
        <taxon>Nitrobacteraceae</taxon>
        <taxon>Afipia</taxon>
    </lineage>
</organism>
<reference evidence="2 3" key="1">
    <citation type="submission" date="2020-08" db="EMBL/GenBank/DDBJ databases">
        <title>Genomic Encyclopedia of Type Strains, Phase IV (KMG-IV): sequencing the most valuable type-strain genomes for metagenomic binning, comparative biology and taxonomic classification.</title>
        <authorList>
            <person name="Goeker M."/>
        </authorList>
    </citation>
    <scope>NUCLEOTIDE SEQUENCE [LARGE SCALE GENOMIC DNA]</scope>
    <source>
        <strain evidence="2 3">DSM 17498</strain>
    </source>
</reference>
<dbReference type="RefSeq" id="WP_430641339.1">
    <property type="nucleotide sequence ID" value="NZ_JACHIJ010000001.1"/>
</dbReference>
<dbReference type="AlphaFoldDB" id="A0A840MWZ5"/>
<dbReference type="PANTHER" id="PTHR43135:SF3">
    <property type="entry name" value="ALPHA-D-RIBOSE 1-METHYLPHOSPHONATE 5-TRIPHOSPHATE DIPHOSPHATASE"/>
    <property type="match status" value="1"/>
</dbReference>
<evidence type="ECO:0000259" key="1">
    <source>
        <dbReference type="Pfam" id="PF01979"/>
    </source>
</evidence>
<dbReference type="EMBL" id="JACHIJ010000001">
    <property type="protein sequence ID" value="MBB5050707.1"/>
    <property type="molecule type" value="Genomic_DNA"/>
</dbReference>
<feature type="domain" description="Amidohydrolase-related" evidence="1">
    <location>
        <begin position="4"/>
        <end position="66"/>
    </location>
</feature>
<evidence type="ECO:0000313" key="3">
    <source>
        <dbReference type="Proteomes" id="UP000521227"/>
    </source>
</evidence>
<proteinExistence type="predicted"/>
<dbReference type="GO" id="GO:0016787">
    <property type="term" value="F:hydrolase activity"/>
    <property type="evidence" value="ECO:0007669"/>
    <property type="project" value="InterPro"/>
</dbReference>
<accession>A0A840MWZ5</accession>
<protein>
    <recommendedName>
        <fullName evidence="1">Amidohydrolase-related domain-containing protein</fullName>
    </recommendedName>
</protein>
<sequence>MLTATRENLRMGASQIKLMAGGGTSSAYDPIDVTQYTSDEMKAAIEAADDWNTYVAVHAYTPRAVRRAQRGIWLSAQNLIPDSPNMTPERRKKRAGILEGNTRLWPMAKNTASNLRGAPILCSSRN</sequence>
<name>A0A840MWZ5_9BRAD</name>
<evidence type="ECO:0000313" key="2">
    <source>
        <dbReference type="EMBL" id="MBB5050707.1"/>
    </source>
</evidence>
<dbReference type="PANTHER" id="PTHR43135">
    <property type="entry name" value="ALPHA-D-RIBOSE 1-METHYLPHOSPHONATE 5-TRIPHOSPHATE DIPHOSPHATASE"/>
    <property type="match status" value="1"/>
</dbReference>
<dbReference type="InterPro" id="IPR051781">
    <property type="entry name" value="Metallo-dep_Hydrolase"/>
</dbReference>